<name>A0A2K3D4C7_CHLRE</name>
<dbReference type="FunCoup" id="A0A2K3D4C7">
    <property type="interactions" value="1377"/>
</dbReference>
<organism evidence="5 6">
    <name type="scientific">Chlamydomonas reinhardtii</name>
    <name type="common">Chlamydomonas smithii</name>
    <dbReference type="NCBI Taxonomy" id="3055"/>
    <lineage>
        <taxon>Eukaryota</taxon>
        <taxon>Viridiplantae</taxon>
        <taxon>Chlorophyta</taxon>
        <taxon>core chlorophytes</taxon>
        <taxon>Chlorophyceae</taxon>
        <taxon>CS clade</taxon>
        <taxon>Chlamydomonadales</taxon>
        <taxon>Chlamydomonadaceae</taxon>
        <taxon>Chlamydomonas</taxon>
    </lineage>
</organism>
<dbReference type="PANTHER" id="PTHR11085">
    <property type="entry name" value="NAD-DEPENDENT PROTEIN DEACYLASE SIRTUIN-5, MITOCHONDRIAL-RELATED"/>
    <property type="match status" value="1"/>
</dbReference>
<dbReference type="PANTHER" id="PTHR11085:SF10">
    <property type="entry name" value="NAD-DEPENDENT PROTEIN DEACYLASE SIRTUIN-5, MITOCHONDRIAL-RELATED"/>
    <property type="match status" value="1"/>
</dbReference>
<dbReference type="PROSITE" id="PS50305">
    <property type="entry name" value="SIRTUIN"/>
    <property type="match status" value="1"/>
</dbReference>
<dbReference type="EMBL" id="CM008973">
    <property type="protein sequence ID" value="PNW75377.1"/>
    <property type="molecule type" value="Genomic_DNA"/>
</dbReference>
<keyword evidence="1" id="KW-0808">Transferase</keyword>
<feature type="binding site" evidence="3">
    <location>
        <position position="298"/>
    </location>
    <ligand>
        <name>Zn(2+)</name>
        <dbReference type="ChEBI" id="CHEBI:29105"/>
    </ligand>
</feature>
<dbReference type="Proteomes" id="UP000006906">
    <property type="component" value="Chromosome 12"/>
</dbReference>
<dbReference type="KEGG" id="cre:CHLRE_12g524650v5"/>
<dbReference type="GO" id="GO:0070403">
    <property type="term" value="F:NAD+ binding"/>
    <property type="evidence" value="ECO:0007669"/>
    <property type="project" value="InterPro"/>
</dbReference>
<accession>A0A2K3D4C7</accession>
<dbReference type="InterPro" id="IPR050134">
    <property type="entry name" value="NAD-dep_sirtuin_deacylases"/>
</dbReference>
<keyword evidence="6" id="KW-1185">Reference proteome</keyword>
<dbReference type="GO" id="GO:0004407">
    <property type="term" value="F:histone deacetylase activity"/>
    <property type="evidence" value="ECO:0000318"/>
    <property type="project" value="GO_Central"/>
</dbReference>
<feature type="binding site" evidence="3">
    <location>
        <position position="195"/>
    </location>
    <ligand>
        <name>Zn(2+)</name>
        <dbReference type="ChEBI" id="CHEBI:29105"/>
    </ligand>
</feature>
<feature type="active site" description="Proton acceptor" evidence="3">
    <location>
        <position position="187"/>
    </location>
</feature>
<dbReference type="Gene3D" id="3.40.50.1220">
    <property type="entry name" value="TPP-binding domain"/>
    <property type="match status" value="2"/>
</dbReference>
<proteinExistence type="predicted"/>
<sequence length="482" mass="49944">MEMLHRCFRVRANAGLPAQRGWQAVGPALHARSSPGQGDVCPGAAAALRGVAASALAAAAAPAAPPADARALDELADIIHGSSRLVVLTGAGCSTESGVPDYRSPQGAYSTGFKPMTHQQFLASPANRARYWARSFYGWPRFSATQPNSAHVALAELEQRGWVQGLITQNVDRLHTAAGSRNVIELHGSSHDVICLGCGRRSSRHAVQAQLAALNPAAAAHVAQLAAAPPDVRREREQALRVGTSGDAFRVAVAPATSASSGAGSSSGAGGVGLQRPDGDVELADAGVGFTLATCSGCGDGPLKPDVVFFGDNIPPERKDSASHALGISRRCQSMPAVQTWSAAGGSAGSGRAKAAGQHLWSQKTKSALLAWLEEQGQGKRLNWAKAVQHLQALDCKLPPDKTSAADLAGGCDALLVVGSSVQVYSAFRLVEAARGAGARVLIVNVGPTRADKLADFKLEARAGEVLTRLSRHPQLLLPRLS</sequence>
<dbReference type="GO" id="GO:0003950">
    <property type="term" value="F:NAD+ poly-ADP-ribosyltransferase activity"/>
    <property type="evidence" value="ECO:0000318"/>
    <property type="project" value="GO_Central"/>
</dbReference>
<gene>
    <name evidence="5" type="ORF">CHLRE_12g524650v5</name>
</gene>
<keyword evidence="3" id="KW-0862">Zinc</keyword>
<feature type="binding site" evidence="3">
    <location>
        <position position="198"/>
    </location>
    <ligand>
        <name>Zn(2+)</name>
        <dbReference type="ChEBI" id="CHEBI:29105"/>
    </ligand>
</feature>
<evidence type="ECO:0000256" key="3">
    <source>
        <dbReference type="PROSITE-ProRule" id="PRU00236"/>
    </source>
</evidence>
<dbReference type="Pfam" id="PF02146">
    <property type="entry name" value="SIR2"/>
    <property type="match status" value="1"/>
</dbReference>
<evidence type="ECO:0000259" key="4">
    <source>
        <dbReference type="PROSITE" id="PS50305"/>
    </source>
</evidence>
<dbReference type="InParanoid" id="A0A2K3D4C7"/>
<keyword evidence="2" id="KW-0520">NAD</keyword>
<evidence type="ECO:0000256" key="2">
    <source>
        <dbReference type="ARBA" id="ARBA00023027"/>
    </source>
</evidence>
<dbReference type="InterPro" id="IPR029035">
    <property type="entry name" value="DHS-like_NAD/FAD-binding_dom"/>
</dbReference>
<protein>
    <recommendedName>
        <fullName evidence="4">Deacetylase sirtuin-type domain-containing protein</fullName>
    </recommendedName>
</protein>
<dbReference type="SUPFAM" id="SSF52467">
    <property type="entry name" value="DHS-like NAD/FAD-binding domain"/>
    <property type="match status" value="2"/>
</dbReference>
<evidence type="ECO:0000313" key="5">
    <source>
        <dbReference type="EMBL" id="PNW75377.1"/>
    </source>
</evidence>
<dbReference type="RefSeq" id="XP_042918531.1">
    <property type="nucleotide sequence ID" value="XM_043068435.1"/>
</dbReference>
<evidence type="ECO:0000313" key="6">
    <source>
        <dbReference type="Proteomes" id="UP000006906"/>
    </source>
</evidence>
<evidence type="ECO:0000256" key="1">
    <source>
        <dbReference type="ARBA" id="ARBA00022679"/>
    </source>
</evidence>
<keyword evidence="3" id="KW-0479">Metal-binding</keyword>
<dbReference type="STRING" id="3055.A0A2K3D4C7"/>
<dbReference type="Gramene" id="PNW75377">
    <property type="protein sequence ID" value="PNW75377"/>
    <property type="gene ID" value="CHLRE_12g524650v5"/>
</dbReference>
<dbReference type="GeneID" id="5722515"/>
<reference evidence="5 6" key="1">
    <citation type="journal article" date="2007" name="Science">
        <title>The Chlamydomonas genome reveals the evolution of key animal and plant functions.</title>
        <authorList>
            <person name="Merchant S.S."/>
            <person name="Prochnik S.E."/>
            <person name="Vallon O."/>
            <person name="Harris E.H."/>
            <person name="Karpowicz S.J."/>
            <person name="Witman G.B."/>
            <person name="Terry A."/>
            <person name="Salamov A."/>
            <person name="Fritz-Laylin L.K."/>
            <person name="Marechal-Drouard L."/>
            <person name="Marshall W.F."/>
            <person name="Qu L.H."/>
            <person name="Nelson D.R."/>
            <person name="Sanderfoot A.A."/>
            <person name="Spalding M.H."/>
            <person name="Kapitonov V.V."/>
            <person name="Ren Q."/>
            <person name="Ferris P."/>
            <person name="Lindquist E."/>
            <person name="Shapiro H."/>
            <person name="Lucas S.M."/>
            <person name="Grimwood J."/>
            <person name="Schmutz J."/>
            <person name="Cardol P."/>
            <person name="Cerutti H."/>
            <person name="Chanfreau G."/>
            <person name="Chen C.L."/>
            <person name="Cognat V."/>
            <person name="Croft M.T."/>
            <person name="Dent R."/>
            <person name="Dutcher S."/>
            <person name="Fernandez E."/>
            <person name="Fukuzawa H."/>
            <person name="Gonzalez-Ballester D."/>
            <person name="Gonzalez-Halphen D."/>
            <person name="Hallmann A."/>
            <person name="Hanikenne M."/>
            <person name="Hippler M."/>
            <person name="Inwood W."/>
            <person name="Jabbari K."/>
            <person name="Kalanon M."/>
            <person name="Kuras R."/>
            <person name="Lefebvre P.A."/>
            <person name="Lemaire S.D."/>
            <person name="Lobanov A.V."/>
            <person name="Lohr M."/>
            <person name="Manuell A."/>
            <person name="Meier I."/>
            <person name="Mets L."/>
            <person name="Mittag M."/>
            <person name="Mittelmeier T."/>
            <person name="Moroney J.V."/>
            <person name="Moseley J."/>
            <person name="Napoli C."/>
            <person name="Nedelcu A.M."/>
            <person name="Niyogi K."/>
            <person name="Novoselov S.V."/>
            <person name="Paulsen I.T."/>
            <person name="Pazour G."/>
            <person name="Purton S."/>
            <person name="Ral J.P."/>
            <person name="Riano-Pachon D.M."/>
            <person name="Riekhof W."/>
            <person name="Rymarquis L."/>
            <person name="Schroda M."/>
            <person name="Stern D."/>
            <person name="Umen J."/>
            <person name="Willows R."/>
            <person name="Wilson N."/>
            <person name="Zimmer S.L."/>
            <person name="Allmer J."/>
            <person name="Balk J."/>
            <person name="Bisova K."/>
            <person name="Chen C.J."/>
            <person name="Elias M."/>
            <person name="Gendler K."/>
            <person name="Hauser C."/>
            <person name="Lamb M.R."/>
            <person name="Ledford H."/>
            <person name="Long J.C."/>
            <person name="Minagawa J."/>
            <person name="Page M.D."/>
            <person name="Pan J."/>
            <person name="Pootakham W."/>
            <person name="Roje S."/>
            <person name="Rose A."/>
            <person name="Stahlberg E."/>
            <person name="Terauchi A.M."/>
            <person name="Yang P."/>
            <person name="Ball S."/>
            <person name="Bowler C."/>
            <person name="Dieckmann C.L."/>
            <person name="Gladyshev V.N."/>
            <person name="Green P."/>
            <person name="Jorgensen R."/>
            <person name="Mayfield S."/>
            <person name="Mueller-Roeber B."/>
            <person name="Rajamani S."/>
            <person name="Sayre R.T."/>
            <person name="Brokstein P."/>
            <person name="Dubchak I."/>
            <person name="Goodstein D."/>
            <person name="Hornick L."/>
            <person name="Huang Y.W."/>
            <person name="Jhaveri J."/>
            <person name="Luo Y."/>
            <person name="Martinez D."/>
            <person name="Ngau W.C."/>
            <person name="Otillar B."/>
            <person name="Poliakov A."/>
            <person name="Porter A."/>
            <person name="Szajkowski L."/>
            <person name="Werner G."/>
            <person name="Zhou K."/>
            <person name="Grigoriev I.V."/>
            <person name="Rokhsar D.S."/>
            <person name="Grossman A.R."/>
        </authorList>
    </citation>
    <scope>NUCLEOTIDE SEQUENCE [LARGE SCALE GENOMIC DNA]</scope>
    <source>
        <strain evidence="6">CC-503</strain>
    </source>
</reference>
<dbReference type="InterPro" id="IPR003000">
    <property type="entry name" value="Sirtuin"/>
</dbReference>
<dbReference type="ExpressionAtlas" id="A0A2K3D4C7">
    <property type="expression patterns" value="baseline"/>
</dbReference>
<dbReference type="GO" id="GO:0046872">
    <property type="term" value="F:metal ion binding"/>
    <property type="evidence" value="ECO:0007669"/>
    <property type="project" value="UniProtKB-KW"/>
</dbReference>
<feature type="binding site" evidence="3">
    <location>
        <position position="295"/>
    </location>
    <ligand>
        <name>Zn(2+)</name>
        <dbReference type="ChEBI" id="CHEBI:29105"/>
    </ligand>
</feature>
<dbReference type="InterPro" id="IPR026590">
    <property type="entry name" value="Ssirtuin_cat_dom"/>
</dbReference>
<dbReference type="OrthoDB" id="424302at2759"/>
<dbReference type="AlphaFoldDB" id="A0A2K3D4C7"/>
<feature type="domain" description="Deacetylase sirtuin-type" evidence="4">
    <location>
        <begin position="65"/>
        <end position="482"/>
    </location>
</feature>